<comment type="caution">
    <text evidence="12">The sequence shown here is derived from an EMBL/GenBank/DDBJ whole genome shotgun (WGS) entry which is preliminary data.</text>
</comment>
<dbReference type="GO" id="GO:0016887">
    <property type="term" value="F:ATP hydrolysis activity"/>
    <property type="evidence" value="ECO:0007669"/>
    <property type="project" value="InterPro"/>
</dbReference>
<dbReference type="InterPro" id="IPR010935">
    <property type="entry name" value="SMC_hinge"/>
</dbReference>
<dbReference type="AlphaFoldDB" id="A0AAD9L730"/>
<dbReference type="FunFam" id="3.40.50.300:FF:000370">
    <property type="entry name" value="Structural maintenance of chromosomes 3"/>
    <property type="match status" value="1"/>
</dbReference>
<comment type="similarity">
    <text evidence="2">Belongs to the SMC family. SMC3 subfamily.</text>
</comment>
<dbReference type="Gene3D" id="1.20.1060.20">
    <property type="match status" value="1"/>
</dbReference>
<sequence>MYIKTITVHGFKSYRDQIAVEPFSPKHNVIVGRNGSGKSNFFSAIRFVLSDQYSSMSREERLRLLHEGTGKSATISAYVEIVFDNSDGRFPNSLPELRLRRTIGQKKDEYSLDRKSATKAEVHNLLESAGFSESNPYYIVPQGRITHLTNISDKDRLNVLKEVAGTKVYEKKRQESMKIMDETDAKREKIVTFLDTIEERLNELEEEKEELKEYQKSDRERRCLEYALHQRELEEVTVALDTVEEDRRNDIHVSNQKRKEFNQREVVVQEYEEALTTAKLSLSTTTLALRQFETEMADLVKSRTEIECLIEDFRQANVSGEQRRREVAEELTTLEARISDVAERIAELGQELEARVTEEREAKEALDVTQAKLAVLYAKQGRAQQFTSQAARDKYLDDEIEALRAYEQTQQSRVEELSRDVDGAKEHMAEVLARSESSTQQDEDRRKQLKEMSQEVTELRAKVDAMQEKRKELWREDGKLGQTVANARDQLGIHERTLQGTMDKDTANGLRAVRRYAQQLQLDGVYGPLYELFEVSDRYKTAVEVTAGNSLFHVVVDNDDTATKILEAMNRDKAGRVTFMPLNRLKSQAVNYPKANDALPMISKLKFDRAYIMAFEQVFGRTIICEDLTTAAQYTRSHGLNAVTIEGDRVDRKGALTGGFHDVRKSRLDAVKAVKKWQEAFQTDSARHAEVKEELTALEQQISTTLGQIQVLEAKRKQILETRNLFASAAAAAARDEEASRQRLAKLEGALNDAETELRSARAKRAAYEAEKQTQLTQTLTAEEVEQLESLQKEADEQKAALLEATKKRQELSSERSKLEIELNEGLRRTRLQLRGDLDELEGDAGAGVLQSGDLELREQELQNVKRLIDELAEQAQESEQTVEKLTAEIADITTKLEEVQAEQLENTRAIVKVQKNAERYLTKRQTLSARKEECTNAIRDLGVLPEEAFTKYTDTRPDKIVKKLHKIHESLKKFAHVNKKAFEQYNNFTKQRDDLLKRREELDASAASIQELIQTLDQRKDEAIERTFNQVSTYFEEVFEELVPAGRGQLIIQKRNAGFAEEESEESVQPREKSEIDNYTGISIRVSFNSKADEGQRIQQLSGGQKSLVALATVFAIQKCDPAPFYLFDEIDANLDAQYRTAVANMIHKLSENAQFITTTFRSEMLAQADKFYGVYFDKSKVSTISTIEKDEAYQFIENSAAVGQL</sequence>
<evidence type="ECO:0000313" key="12">
    <source>
        <dbReference type="EMBL" id="KAK1925568.1"/>
    </source>
</evidence>
<dbReference type="SMART" id="SM00968">
    <property type="entry name" value="SMC_hinge"/>
    <property type="match status" value="1"/>
</dbReference>
<evidence type="ECO:0000256" key="5">
    <source>
        <dbReference type="ARBA" id="ARBA00023054"/>
    </source>
</evidence>
<evidence type="ECO:0000256" key="6">
    <source>
        <dbReference type="ARBA" id="ARBA00023242"/>
    </source>
</evidence>
<dbReference type="SUPFAM" id="SSF52540">
    <property type="entry name" value="P-loop containing nucleoside triphosphate hydrolases"/>
    <property type="match status" value="1"/>
</dbReference>
<name>A0AAD9L730_PAPLA</name>
<dbReference type="GO" id="GO:0005634">
    <property type="term" value="C:nucleus"/>
    <property type="evidence" value="ECO:0007669"/>
    <property type="project" value="UniProtKB-SubCell"/>
</dbReference>
<dbReference type="Pfam" id="PF06470">
    <property type="entry name" value="SMC_hinge"/>
    <property type="match status" value="1"/>
</dbReference>
<gene>
    <name evidence="12" type="ORF">DB88DRAFT_484358</name>
</gene>
<dbReference type="Pfam" id="PF02463">
    <property type="entry name" value="SMC_N"/>
    <property type="match status" value="1"/>
</dbReference>
<evidence type="ECO:0000256" key="8">
    <source>
        <dbReference type="PIRNR" id="PIRNR005719"/>
    </source>
</evidence>
<dbReference type="GO" id="GO:0051301">
    <property type="term" value="P:cell division"/>
    <property type="evidence" value="ECO:0007669"/>
    <property type="project" value="UniProtKB-KW"/>
</dbReference>
<reference evidence="12" key="1">
    <citation type="submission" date="2023-02" db="EMBL/GenBank/DDBJ databases">
        <title>Identification and recombinant expression of a fungal hydrolase from Papiliotrema laurentii that hydrolyzes apple cutin and clears colloidal polyester polyurethane.</title>
        <authorList>
            <consortium name="DOE Joint Genome Institute"/>
            <person name="Roman V.A."/>
            <person name="Bojanowski C."/>
            <person name="Crable B.R."/>
            <person name="Wagner D.N."/>
            <person name="Hung C.S."/>
            <person name="Nadeau L.J."/>
            <person name="Schratz L."/>
            <person name="Haridas S."/>
            <person name="Pangilinan J."/>
            <person name="Lipzen A."/>
            <person name="Na H."/>
            <person name="Yan M."/>
            <person name="Ng V."/>
            <person name="Grigoriev I.V."/>
            <person name="Spatafora J.W."/>
            <person name="Barlow D."/>
            <person name="Biffinger J."/>
            <person name="Kelley-Loughnane N."/>
            <person name="Varaljay V.A."/>
            <person name="Crookes-Goodson W.J."/>
        </authorList>
    </citation>
    <scope>NUCLEOTIDE SEQUENCE</scope>
    <source>
        <strain evidence="12">5307AH</strain>
    </source>
</reference>
<protein>
    <recommendedName>
        <fullName evidence="8">Structural maintenance of chromosomes protein</fullName>
    </recommendedName>
</protein>
<dbReference type="CDD" id="cd03272">
    <property type="entry name" value="ABC_SMC3_euk"/>
    <property type="match status" value="1"/>
</dbReference>
<feature type="coiled-coil region" evidence="9">
    <location>
        <begin position="187"/>
        <end position="246"/>
    </location>
</feature>
<dbReference type="GO" id="GO:0005694">
    <property type="term" value="C:chromosome"/>
    <property type="evidence" value="ECO:0007669"/>
    <property type="project" value="InterPro"/>
</dbReference>
<dbReference type="InterPro" id="IPR024704">
    <property type="entry name" value="SMC"/>
</dbReference>
<dbReference type="GO" id="GO:0051276">
    <property type="term" value="P:chromosome organization"/>
    <property type="evidence" value="ECO:0007669"/>
    <property type="project" value="InterPro"/>
</dbReference>
<dbReference type="GO" id="GO:0005524">
    <property type="term" value="F:ATP binding"/>
    <property type="evidence" value="ECO:0007669"/>
    <property type="project" value="InterPro"/>
</dbReference>
<evidence type="ECO:0000256" key="10">
    <source>
        <dbReference type="SAM" id="MobiDB-lite"/>
    </source>
</evidence>
<organism evidence="12 13">
    <name type="scientific">Papiliotrema laurentii</name>
    <name type="common">Cryptococcus laurentii</name>
    <dbReference type="NCBI Taxonomy" id="5418"/>
    <lineage>
        <taxon>Eukaryota</taxon>
        <taxon>Fungi</taxon>
        <taxon>Dikarya</taxon>
        <taxon>Basidiomycota</taxon>
        <taxon>Agaricomycotina</taxon>
        <taxon>Tremellomycetes</taxon>
        <taxon>Tremellales</taxon>
        <taxon>Rhynchogastremaceae</taxon>
        <taxon>Papiliotrema</taxon>
    </lineage>
</organism>
<dbReference type="GO" id="GO:0007059">
    <property type="term" value="P:chromosome segregation"/>
    <property type="evidence" value="ECO:0007669"/>
    <property type="project" value="UniProtKB-ARBA"/>
</dbReference>
<dbReference type="SUPFAM" id="SSF75553">
    <property type="entry name" value="Smc hinge domain"/>
    <property type="match status" value="1"/>
</dbReference>
<dbReference type="PIRSF" id="PIRSF005719">
    <property type="entry name" value="SMC"/>
    <property type="match status" value="1"/>
</dbReference>
<feature type="coiled-coil region" evidence="9">
    <location>
        <begin position="324"/>
        <end position="351"/>
    </location>
</feature>
<dbReference type="Gene3D" id="3.40.50.300">
    <property type="entry name" value="P-loop containing nucleotide triphosphate hydrolases"/>
    <property type="match status" value="2"/>
</dbReference>
<dbReference type="InterPro" id="IPR041741">
    <property type="entry name" value="SMC3_ABC_euk"/>
</dbReference>
<proteinExistence type="inferred from homology"/>
<dbReference type="Proteomes" id="UP001182556">
    <property type="component" value="Unassembled WGS sequence"/>
</dbReference>
<keyword evidence="6 8" id="KW-0539">Nucleus</keyword>
<evidence type="ECO:0000256" key="1">
    <source>
        <dbReference type="ARBA" id="ARBA00004123"/>
    </source>
</evidence>
<dbReference type="PANTHER" id="PTHR43977">
    <property type="entry name" value="STRUCTURAL MAINTENANCE OF CHROMOSOMES PROTEIN 3"/>
    <property type="match status" value="1"/>
</dbReference>
<dbReference type="EMBL" id="JAODAN010000003">
    <property type="protein sequence ID" value="KAK1925568.1"/>
    <property type="molecule type" value="Genomic_DNA"/>
</dbReference>
<feature type="coiled-coil region" evidence="9">
    <location>
        <begin position="688"/>
        <end position="903"/>
    </location>
</feature>
<evidence type="ECO:0000313" key="13">
    <source>
        <dbReference type="Proteomes" id="UP001182556"/>
    </source>
</evidence>
<keyword evidence="13" id="KW-1185">Reference proteome</keyword>
<evidence type="ECO:0000256" key="9">
    <source>
        <dbReference type="SAM" id="Coils"/>
    </source>
</evidence>
<evidence type="ECO:0000256" key="7">
    <source>
        <dbReference type="ARBA" id="ARBA00023306"/>
    </source>
</evidence>
<evidence type="ECO:0000256" key="2">
    <source>
        <dbReference type="ARBA" id="ARBA00005917"/>
    </source>
</evidence>
<evidence type="ECO:0000256" key="3">
    <source>
        <dbReference type="ARBA" id="ARBA00022618"/>
    </source>
</evidence>
<keyword evidence="7" id="KW-0131">Cell cycle</keyword>
<keyword evidence="4" id="KW-0498">Mitosis</keyword>
<dbReference type="InterPro" id="IPR027417">
    <property type="entry name" value="P-loop_NTPase"/>
</dbReference>
<dbReference type="InterPro" id="IPR003395">
    <property type="entry name" value="RecF/RecN/SMC_N"/>
</dbReference>
<dbReference type="InterPro" id="IPR036277">
    <property type="entry name" value="SMC_hinge_sf"/>
</dbReference>
<feature type="region of interest" description="Disordered" evidence="10">
    <location>
        <begin position="430"/>
        <end position="453"/>
    </location>
</feature>
<accession>A0AAD9L730</accession>
<feature type="compositionally biased region" description="Basic and acidic residues" evidence="10">
    <location>
        <begin position="442"/>
        <end position="453"/>
    </location>
</feature>
<evidence type="ECO:0000259" key="11">
    <source>
        <dbReference type="SMART" id="SM00968"/>
    </source>
</evidence>
<keyword evidence="3" id="KW-0132">Cell division</keyword>
<keyword evidence="5 9" id="KW-0175">Coiled coil</keyword>
<dbReference type="FunFam" id="3.40.50.300:FF:000424">
    <property type="entry name" value="Structural maintenance of chromosomes 3"/>
    <property type="match status" value="1"/>
</dbReference>
<evidence type="ECO:0000256" key="4">
    <source>
        <dbReference type="ARBA" id="ARBA00022776"/>
    </source>
</evidence>
<dbReference type="Gene3D" id="3.30.70.1620">
    <property type="match status" value="1"/>
</dbReference>
<feature type="coiled-coil region" evidence="9">
    <location>
        <begin position="986"/>
        <end position="1027"/>
    </location>
</feature>
<comment type="subcellular location">
    <subcellularLocation>
        <location evidence="1 8">Nucleus</location>
    </subcellularLocation>
</comment>
<feature type="domain" description="SMC hinge" evidence="11">
    <location>
        <begin position="523"/>
        <end position="635"/>
    </location>
</feature>